<dbReference type="PANTHER" id="PTHR43142">
    <property type="entry name" value="CARBOXYLIC ESTER HYDROLASE"/>
    <property type="match status" value="1"/>
</dbReference>
<evidence type="ECO:0000256" key="2">
    <source>
        <dbReference type="ARBA" id="ARBA00022487"/>
    </source>
</evidence>
<dbReference type="Gene3D" id="3.40.50.1820">
    <property type="entry name" value="alpha/beta hydrolase"/>
    <property type="match status" value="1"/>
</dbReference>
<dbReference type="SUPFAM" id="SSF53474">
    <property type="entry name" value="alpha/beta-Hydrolases"/>
    <property type="match status" value="1"/>
</dbReference>
<dbReference type="Pfam" id="PF00135">
    <property type="entry name" value="COesterase"/>
    <property type="match status" value="1"/>
</dbReference>
<evidence type="ECO:0000256" key="3">
    <source>
        <dbReference type="ARBA" id="ARBA00022801"/>
    </source>
</evidence>
<gene>
    <name evidence="7" type="ORF">g.27890</name>
</gene>
<evidence type="ECO:0000256" key="1">
    <source>
        <dbReference type="ARBA" id="ARBA00005964"/>
    </source>
</evidence>
<comment type="similarity">
    <text evidence="1 5">Belongs to the type-B carboxylesterase/lipase family.</text>
</comment>
<dbReference type="AlphaFoldDB" id="A0A1B6IJ02"/>
<keyword evidence="3 5" id="KW-0378">Hydrolase</keyword>
<keyword evidence="4" id="KW-0325">Glycoprotein</keyword>
<dbReference type="InterPro" id="IPR019819">
    <property type="entry name" value="Carboxylesterase_B_CS"/>
</dbReference>
<dbReference type="PROSITE" id="PS00941">
    <property type="entry name" value="CARBOXYLESTERASE_B_2"/>
    <property type="match status" value="1"/>
</dbReference>
<organism evidence="7">
    <name type="scientific">Homalodisca liturata</name>
    <dbReference type="NCBI Taxonomy" id="320908"/>
    <lineage>
        <taxon>Eukaryota</taxon>
        <taxon>Metazoa</taxon>
        <taxon>Ecdysozoa</taxon>
        <taxon>Arthropoda</taxon>
        <taxon>Hexapoda</taxon>
        <taxon>Insecta</taxon>
        <taxon>Pterygota</taxon>
        <taxon>Neoptera</taxon>
        <taxon>Paraneoptera</taxon>
        <taxon>Hemiptera</taxon>
        <taxon>Auchenorrhyncha</taxon>
        <taxon>Membracoidea</taxon>
        <taxon>Cicadellidae</taxon>
        <taxon>Cicadellinae</taxon>
        <taxon>Proconiini</taxon>
        <taxon>Homalodisca</taxon>
    </lineage>
</organism>
<dbReference type="CDD" id="cd00312">
    <property type="entry name" value="Esterase_lipase"/>
    <property type="match status" value="1"/>
</dbReference>
<dbReference type="GO" id="GO:0052689">
    <property type="term" value="F:carboxylic ester hydrolase activity"/>
    <property type="evidence" value="ECO:0007669"/>
    <property type="project" value="UniProtKB-KW"/>
</dbReference>
<keyword evidence="2" id="KW-0719">Serine esterase</keyword>
<dbReference type="InterPro" id="IPR002018">
    <property type="entry name" value="CarbesteraseB"/>
</dbReference>
<reference evidence="7" key="1">
    <citation type="submission" date="2015-11" db="EMBL/GenBank/DDBJ databases">
        <title>De novo transcriptome assembly of four potential Pierce s Disease insect vectors from Arizona vineyards.</title>
        <authorList>
            <person name="Tassone E.E."/>
        </authorList>
    </citation>
    <scope>NUCLEOTIDE SEQUENCE</scope>
</reference>
<accession>A0A1B6IJ02</accession>
<name>A0A1B6IJ02_9HEMI</name>
<dbReference type="PANTHER" id="PTHR43142:SF1">
    <property type="entry name" value="CARBOXYLIC ESTER HYDROLASE"/>
    <property type="match status" value="1"/>
</dbReference>
<evidence type="ECO:0000256" key="4">
    <source>
        <dbReference type="ARBA" id="ARBA00023180"/>
    </source>
</evidence>
<dbReference type="PROSITE" id="PS00122">
    <property type="entry name" value="CARBOXYLESTERASE_B_1"/>
    <property type="match status" value="1"/>
</dbReference>
<dbReference type="InterPro" id="IPR029058">
    <property type="entry name" value="AB_hydrolase_fold"/>
</dbReference>
<protein>
    <recommendedName>
        <fullName evidence="5">Carboxylic ester hydrolase</fullName>
        <ecNumber evidence="5">3.1.1.-</ecNumber>
    </recommendedName>
</protein>
<evidence type="ECO:0000313" key="7">
    <source>
        <dbReference type="EMBL" id="JAS86899.1"/>
    </source>
</evidence>
<feature type="chain" id="PRO_5008447299" description="Carboxylic ester hydrolase" evidence="5">
    <location>
        <begin position="20"/>
        <end position="579"/>
    </location>
</feature>
<evidence type="ECO:0000259" key="6">
    <source>
        <dbReference type="Pfam" id="PF00135"/>
    </source>
</evidence>
<dbReference type="EMBL" id="GECU01020807">
    <property type="protein sequence ID" value="JAS86899.1"/>
    <property type="molecule type" value="Transcribed_RNA"/>
</dbReference>
<dbReference type="EC" id="3.1.1.-" evidence="5"/>
<feature type="signal peptide" evidence="5">
    <location>
        <begin position="1"/>
        <end position="19"/>
    </location>
</feature>
<dbReference type="InterPro" id="IPR019826">
    <property type="entry name" value="Carboxylesterase_B_AS"/>
</dbReference>
<evidence type="ECO:0000256" key="5">
    <source>
        <dbReference type="RuleBase" id="RU361235"/>
    </source>
</evidence>
<feature type="domain" description="Carboxylesterase type B" evidence="6">
    <location>
        <begin position="21"/>
        <end position="534"/>
    </location>
</feature>
<proteinExistence type="inferred from homology"/>
<keyword evidence="5" id="KW-0732">Signal</keyword>
<sequence>MLKCLSVLLLVSILNRVVTVVVYTEDGALNGTVFTTPRGRRVIAFLGVPYAKPPVGSRRFREPQPVEPWEGIRSADSFGSDCLQYSYYHVRSPNPTNGDEDCLYLNIFTPRLSHSAKLNVIFFIHGGGFMFGAGKNVPNYILDNNDFVHVTVNYRLGPFGFLSTEDEVIPGNNGLKDQALALKWVHDNIGRFGGDSNKITIAGLSAGGASVQLHYLSQKTRHLFHRGISVSGSALCPWVFAENSRSKAETLARSVNCSTSDSSLLLQCLQGVPAQNLLLRLEQLFTPWFLNPFSPFGVVVEVNHNEAFLTKSPYQLLSEGDVKDAPWLTSMTTEEGLFPAATFIKNTSLLQELDRRWEAIAPFLLDYNNTVPVHLMNNVTAQIRTAYFGNKVIGYESRRELIKLMSDRLFNVGIEKAAKLQASATKSPVFFYSFGYRGKYSVSDWFCKCRDDMGVSHADDLIYLLRVGSDDLSPLETEEDRRVVWRMVDLWGSFIQTGEPSVGPDILWSPVPPQGRNISFMLIASSRNLTMSTSDNLGNTAFWDSLPINELSYDKSAQTVNRMHLLCFMMLMVFLILRP</sequence>